<name>A0A3A3GDH3_9BURK</name>
<dbReference type="AlphaFoldDB" id="A0A3A3GDH3"/>
<sequence length="366" mass="40841">MQALDILDSPLQWETERQNRIHQDAIELRRKQARIDVTHREMPAEHQQLPDPHANAMRAVQTAHLASTDAASLRGEWVDKVFRIPRMRSALIPLDDAKEGAEWSKPFALRKADIEPLASFFSGYKQSRLFMPGLAESHIDEEDGLAEAKLDFAVRALLDLKQVGARVILDPPVQIDAQIEFHDLEEELRDCRDHVRARSLIKVAQSVHEKQLAQAVGRGLEMGNALHDALMGDGHINLIRAWERRHGRKPTVQELHQMLTTGKVTANRRSIPVSTGKAARAPVDIVRKEAPVPPWAEAAVPSVKPKESVLQCPAIDTPVVVQDAVEPSQSNDAPTPVVPNRTRQVLMYVLHAAASTAALIAYAWYF</sequence>
<reference evidence="2" key="1">
    <citation type="submission" date="2018-09" db="EMBL/GenBank/DDBJ databases">
        <authorList>
            <person name="Zhu H."/>
        </authorList>
    </citation>
    <scope>NUCLEOTIDE SEQUENCE [LARGE SCALE GENOMIC DNA]</scope>
    <source>
        <strain evidence="2">K1R23-30</strain>
    </source>
</reference>
<accession>A0A3A3GDH3</accession>
<dbReference type="Proteomes" id="UP000265955">
    <property type="component" value="Unassembled WGS sequence"/>
</dbReference>
<evidence type="ECO:0000313" key="2">
    <source>
        <dbReference type="Proteomes" id="UP000265955"/>
    </source>
</evidence>
<keyword evidence="2" id="KW-1185">Reference proteome</keyword>
<proteinExistence type="predicted"/>
<gene>
    <name evidence="1" type="ORF">D3871_10830</name>
</gene>
<evidence type="ECO:0000313" key="1">
    <source>
        <dbReference type="EMBL" id="RJF98949.1"/>
    </source>
</evidence>
<organism evidence="1 2">
    <name type="scientific">Noviherbaspirillum saxi</name>
    <dbReference type="NCBI Taxonomy" id="2320863"/>
    <lineage>
        <taxon>Bacteria</taxon>
        <taxon>Pseudomonadati</taxon>
        <taxon>Pseudomonadota</taxon>
        <taxon>Betaproteobacteria</taxon>
        <taxon>Burkholderiales</taxon>
        <taxon>Oxalobacteraceae</taxon>
        <taxon>Noviherbaspirillum</taxon>
    </lineage>
</organism>
<comment type="caution">
    <text evidence="1">The sequence shown here is derived from an EMBL/GenBank/DDBJ whole genome shotgun (WGS) entry which is preliminary data.</text>
</comment>
<dbReference type="EMBL" id="QYUO01000001">
    <property type="protein sequence ID" value="RJF98949.1"/>
    <property type="molecule type" value="Genomic_DNA"/>
</dbReference>
<protein>
    <submittedName>
        <fullName evidence="1">Uncharacterized protein</fullName>
    </submittedName>
</protein>